<proteinExistence type="inferred from homology"/>
<accession>A0ABQ8YB42</accession>
<evidence type="ECO:0000259" key="10">
    <source>
        <dbReference type="Pfam" id="PF12742"/>
    </source>
</evidence>
<feature type="compositionally biased region" description="Basic and acidic residues" evidence="8">
    <location>
        <begin position="620"/>
        <end position="656"/>
    </location>
</feature>
<feature type="compositionally biased region" description="Gly residues" evidence="8">
    <location>
        <begin position="967"/>
        <end position="977"/>
    </location>
</feature>
<dbReference type="PANTHER" id="PTHR14374">
    <property type="entry name" value="FOIE GRAS"/>
    <property type="match status" value="1"/>
</dbReference>
<keyword evidence="12" id="KW-1185">Reference proteome</keyword>
<protein>
    <recommendedName>
        <fullName evidence="4">Trafficking protein particle complex subunit 11</fullName>
    </recommendedName>
</protein>
<evidence type="ECO:0000313" key="12">
    <source>
        <dbReference type="Proteomes" id="UP001150062"/>
    </source>
</evidence>
<gene>
    <name evidence="11" type="ORF">M0813_00506</name>
</gene>
<evidence type="ECO:0000256" key="2">
    <source>
        <dbReference type="ARBA" id="ARBA00004222"/>
    </source>
</evidence>
<feature type="domain" description="Trafficking protein particle complex subunit 11" evidence="9">
    <location>
        <begin position="247"/>
        <end position="516"/>
    </location>
</feature>
<evidence type="ECO:0000256" key="1">
    <source>
        <dbReference type="ARBA" id="ARBA00001995"/>
    </source>
</evidence>
<feature type="domain" description="Trafficking protein particle complex subunit 11 C-terminal" evidence="10">
    <location>
        <begin position="1117"/>
        <end position="1166"/>
    </location>
</feature>
<comment type="caution">
    <text evidence="11">The sequence shown here is derived from an EMBL/GenBank/DDBJ whole genome shotgun (WGS) entry which is preliminary data.</text>
</comment>
<evidence type="ECO:0000313" key="11">
    <source>
        <dbReference type="EMBL" id="KAJ6241800.1"/>
    </source>
</evidence>
<name>A0ABQ8YB42_9EUKA</name>
<feature type="region of interest" description="Disordered" evidence="8">
    <location>
        <begin position="620"/>
        <end position="661"/>
    </location>
</feature>
<evidence type="ECO:0000256" key="7">
    <source>
        <dbReference type="ARBA" id="ARBA00023034"/>
    </source>
</evidence>
<keyword evidence="6" id="KW-0931">ER-Golgi transport</keyword>
<evidence type="ECO:0000256" key="8">
    <source>
        <dbReference type="SAM" id="MobiDB-lite"/>
    </source>
</evidence>
<keyword evidence="5" id="KW-0813">Transport</keyword>
<evidence type="ECO:0000256" key="4">
    <source>
        <dbReference type="ARBA" id="ARBA00021520"/>
    </source>
</evidence>
<comment type="similarity">
    <text evidence="3">Belongs to the TRAPPC11 family.</text>
</comment>
<dbReference type="InterPro" id="IPR021773">
    <property type="entry name" value="TPC11"/>
</dbReference>
<evidence type="ECO:0000259" key="9">
    <source>
        <dbReference type="Pfam" id="PF11817"/>
    </source>
</evidence>
<comment type="function">
    <text evidence="1">Involved in endoplasmic reticulum to Golgi apparatus trafficking at a very early stage.</text>
</comment>
<sequence length="1192" mass="140485">MNTYHDDLISQPTPLIGLIGEESQKSLLKDSSFENYKFLSFENLSKLPKKKNNIKQFSESYQPEGLLKTNWIQKQLHQIPSSFIKFFVADDLFNQENVVVSHISTLFRALKERNIKIIFIIIVPLESTIAKEQFENQILTIKQKTQFDTRQGTFVFWYESTPKESKEAVLLNFKESINRYLKERIRKVKKNRDFYMKKKQASIFVRLYFKCGFYSEMQGEYKASLKYYLRSYKFLSNISIRRTSPTELRAVSEVINLKILFQYLKLNQYSNAVDQFQEHISFGNSIPLEGKDYKFLTFVWISQQYKMFANYLELIPIEKLSPIKNCYENIGFYYNSAANYSIERKTIIQTLKKKFKKKLSKLNVKMFQPATVYERIYDFSNCNYVGQPNWVLTLDDPLQVVSKQTEDDDYFRELYSEIQFDHSTEILDLLRKAYRNYSEQKPHCERLITTIATKIAKEYFEEGEFKFAKKFIDHISEKFRQDKWYKELSTVLLYSLECGLQLKNWRDFVKCLLELLVPKLNIQEETKCILQSKLISIISDSEKEKQKLKPHEIINMNPQFPISPLILFKAHFTQFQVKLNENIYLKLSFESNFPKSITFKKLYLDFNISSYNRMVVFSKDDQTQEEGDKKETGEEKEKGNTQEFEDQNKNENKDSIENDNESNLIFHPNKKSFFQFQFKASHIGKLKIRTIKLLLGDEEEGIYFIWNPFEFNNNSTLNNTNGIHHYNDYKKEMNFPNRSTIEILRPRKELNLKIESQQTAFVGELFQINLILETNSDHLMNSELVFEKTKKMKLYSMDQLNGLNETNETNETNKTNEMIDNKGLNEIKSIYNIKIMETKPQSEKKIIIFVKSEHEGIFDLNIKLKYLHKLGYKGIFVENYSINFTHPFEHNFNFYSLSKEILNKGALYLLNKQNFILSSEIIMQTKSHLILKEISLLLNDGFGEIIGKSFEKINSDINIPVENNNGDGNGNSNGNGNGNDDNKCLSEDENVNLKPNEIHQTCFYLKPNSVLQLNENKNQQKKKIRNKRNKRKAKKQIKYEKEVNIGSIILKYQRNNFNAKKENDKQFLITKKITIPKVNFVKKVLTVDIDFPSQGRVGEQMVCKYLIHNHSDRFQKIMVHVSHSEEFLFSGFVDTTFQILPRATRKLNYNLIPIITGTLSLPSVKIFDTNSNYELTETKKKFHIFILPSKKK</sequence>
<evidence type="ECO:0000256" key="3">
    <source>
        <dbReference type="ARBA" id="ARBA00007051"/>
    </source>
</evidence>
<dbReference type="EMBL" id="JAOAOG010000191">
    <property type="protein sequence ID" value="KAJ6241800.1"/>
    <property type="molecule type" value="Genomic_DNA"/>
</dbReference>
<dbReference type="PANTHER" id="PTHR14374:SF0">
    <property type="entry name" value="TRAFFICKING PROTEIN PARTICLE COMPLEX SUBUNIT 11"/>
    <property type="match status" value="1"/>
</dbReference>
<evidence type="ECO:0000256" key="5">
    <source>
        <dbReference type="ARBA" id="ARBA00022448"/>
    </source>
</evidence>
<dbReference type="Pfam" id="PF11817">
    <property type="entry name" value="Foie-gras_1"/>
    <property type="match status" value="1"/>
</dbReference>
<organism evidence="11 12">
    <name type="scientific">Anaeramoeba flamelloides</name>
    <dbReference type="NCBI Taxonomy" id="1746091"/>
    <lineage>
        <taxon>Eukaryota</taxon>
        <taxon>Metamonada</taxon>
        <taxon>Anaeramoebidae</taxon>
        <taxon>Anaeramoeba</taxon>
    </lineage>
</organism>
<feature type="region of interest" description="Disordered" evidence="8">
    <location>
        <begin position="964"/>
        <end position="987"/>
    </location>
</feature>
<comment type="subcellular location">
    <subcellularLocation>
        <location evidence="2">Golgi apparatus</location>
        <location evidence="2">cis-Golgi network</location>
    </subcellularLocation>
</comment>
<dbReference type="Pfam" id="PF12742">
    <property type="entry name" value="Gryzun-like"/>
    <property type="match status" value="1"/>
</dbReference>
<keyword evidence="7" id="KW-0333">Golgi apparatus</keyword>
<dbReference type="InterPro" id="IPR025876">
    <property type="entry name" value="TRAPPC11_C"/>
</dbReference>
<reference evidence="11" key="1">
    <citation type="submission" date="2022-08" db="EMBL/GenBank/DDBJ databases">
        <title>Novel sulfate-reducing endosymbionts in the free-living metamonad Anaeramoeba.</title>
        <authorList>
            <person name="Jerlstrom-Hultqvist J."/>
            <person name="Cepicka I."/>
            <person name="Gallot-Lavallee L."/>
            <person name="Salas-Leiva D."/>
            <person name="Curtis B.A."/>
            <person name="Zahonova K."/>
            <person name="Pipaliya S."/>
            <person name="Dacks J."/>
            <person name="Roger A.J."/>
        </authorList>
    </citation>
    <scope>NUCLEOTIDE SEQUENCE</scope>
    <source>
        <strain evidence="11">Schooner1</strain>
    </source>
</reference>
<dbReference type="Proteomes" id="UP001150062">
    <property type="component" value="Unassembled WGS sequence"/>
</dbReference>
<evidence type="ECO:0000256" key="6">
    <source>
        <dbReference type="ARBA" id="ARBA00022892"/>
    </source>
</evidence>